<dbReference type="InParanoid" id="H2Y5X9"/>
<dbReference type="Ensembl" id="ENSCSAVT00000000735.1">
    <property type="protein sequence ID" value="ENSCSAVP00000000727.1"/>
    <property type="gene ID" value="ENSCSAVG00000000411.1"/>
</dbReference>
<proteinExistence type="predicted"/>
<dbReference type="HOGENOM" id="CLU_3001579_0_0_1"/>
<evidence type="ECO:0000313" key="3">
    <source>
        <dbReference type="Proteomes" id="UP000007875"/>
    </source>
</evidence>
<dbReference type="AlphaFoldDB" id="H2Y5X9"/>
<feature type="compositionally biased region" description="Acidic residues" evidence="1">
    <location>
        <begin position="1"/>
        <end position="18"/>
    </location>
</feature>
<feature type="region of interest" description="Disordered" evidence="1">
    <location>
        <begin position="1"/>
        <end position="57"/>
    </location>
</feature>
<organism evidence="2 3">
    <name type="scientific">Ciona savignyi</name>
    <name type="common">Pacific transparent sea squirt</name>
    <dbReference type="NCBI Taxonomy" id="51511"/>
    <lineage>
        <taxon>Eukaryota</taxon>
        <taxon>Metazoa</taxon>
        <taxon>Chordata</taxon>
        <taxon>Tunicata</taxon>
        <taxon>Ascidiacea</taxon>
        <taxon>Phlebobranchia</taxon>
        <taxon>Cionidae</taxon>
        <taxon>Ciona</taxon>
    </lineage>
</organism>
<name>H2Y5X9_CIOSA</name>
<reference evidence="2" key="2">
    <citation type="submission" date="2025-08" db="UniProtKB">
        <authorList>
            <consortium name="Ensembl"/>
        </authorList>
    </citation>
    <scope>IDENTIFICATION</scope>
</reference>
<dbReference type="GeneTree" id="ENSGT00940000170129"/>
<evidence type="ECO:0000256" key="1">
    <source>
        <dbReference type="SAM" id="MobiDB-lite"/>
    </source>
</evidence>
<reference evidence="3" key="1">
    <citation type="submission" date="2003-08" db="EMBL/GenBank/DDBJ databases">
        <authorList>
            <person name="Birren B."/>
            <person name="Nusbaum C."/>
            <person name="Abebe A."/>
            <person name="Abouelleil A."/>
            <person name="Adekoya E."/>
            <person name="Ait-zahra M."/>
            <person name="Allen N."/>
            <person name="Allen T."/>
            <person name="An P."/>
            <person name="Anderson M."/>
            <person name="Anderson S."/>
            <person name="Arachchi H."/>
            <person name="Armbruster J."/>
            <person name="Bachantsang P."/>
            <person name="Baldwin J."/>
            <person name="Barry A."/>
            <person name="Bayul T."/>
            <person name="Blitshsteyn B."/>
            <person name="Bloom T."/>
            <person name="Blye J."/>
            <person name="Boguslavskiy L."/>
            <person name="Borowsky M."/>
            <person name="Boukhgalter B."/>
            <person name="Brunache A."/>
            <person name="Butler J."/>
            <person name="Calixte N."/>
            <person name="Calvo S."/>
            <person name="Camarata J."/>
            <person name="Campo K."/>
            <person name="Chang J."/>
            <person name="Cheshatsang Y."/>
            <person name="Citroen M."/>
            <person name="Collymore A."/>
            <person name="Considine T."/>
            <person name="Cook A."/>
            <person name="Cooke P."/>
            <person name="Corum B."/>
            <person name="Cuomo C."/>
            <person name="David R."/>
            <person name="Dawoe T."/>
            <person name="Degray S."/>
            <person name="Dodge S."/>
            <person name="Dooley K."/>
            <person name="Dorje P."/>
            <person name="Dorjee K."/>
            <person name="Dorris L."/>
            <person name="Duffey N."/>
            <person name="Dupes A."/>
            <person name="Elkins T."/>
            <person name="Engels R."/>
            <person name="Erickson J."/>
            <person name="Farina A."/>
            <person name="Faro S."/>
            <person name="Ferreira P."/>
            <person name="Fischer H."/>
            <person name="Fitzgerald M."/>
            <person name="Foley K."/>
            <person name="Gage D."/>
            <person name="Galagan J."/>
            <person name="Gearin G."/>
            <person name="Gnerre S."/>
            <person name="Gnirke A."/>
            <person name="Goyette A."/>
            <person name="Graham J."/>
            <person name="Grandbois E."/>
            <person name="Gyaltsen K."/>
            <person name="Hafez N."/>
            <person name="Hagopian D."/>
            <person name="Hagos B."/>
            <person name="Hall J."/>
            <person name="Hatcher B."/>
            <person name="Heller A."/>
            <person name="Higgins H."/>
            <person name="Honan T."/>
            <person name="Horn A."/>
            <person name="Houde N."/>
            <person name="Hughes L."/>
            <person name="Hulme W."/>
            <person name="Husby E."/>
            <person name="Iliev I."/>
            <person name="Jaffe D."/>
            <person name="Jones C."/>
            <person name="Kamal M."/>
            <person name="Kamat A."/>
            <person name="Kamvysselis M."/>
            <person name="Karlsson E."/>
            <person name="Kells C."/>
            <person name="Kieu A."/>
            <person name="Kisner P."/>
            <person name="Kodira C."/>
            <person name="Kulbokas E."/>
            <person name="Labutti K."/>
            <person name="Lama D."/>
            <person name="Landers T."/>
            <person name="Leger J."/>
            <person name="Levine S."/>
            <person name="Lewis D."/>
            <person name="Lewis T."/>
            <person name="Lindblad-toh K."/>
            <person name="Liu X."/>
            <person name="Lokyitsang T."/>
            <person name="Lokyitsang Y."/>
            <person name="Lucien O."/>
            <person name="Lui A."/>
            <person name="Ma L.J."/>
            <person name="Mabbitt R."/>
            <person name="Macdonald J."/>
            <person name="Maclean C."/>
            <person name="Major J."/>
            <person name="Manning J."/>
            <person name="Marabella R."/>
            <person name="Maru K."/>
            <person name="Matthews C."/>
            <person name="Mauceli E."/>
            <person name="Mccarthy M."/>
            <person name="Mcdonough S."/>
            <person name="Mcghee T."/>
            <person name="Meldrim J."/>
            <person name="Meneus L."/>
            <person name="Mesirov J."/>
            <person name="Mihalev A."/>
            <person name="Mihova T."/>
            <person name="Mikkelsen T."/>
            <person name="Mlenga V."/>
            <person name="Moru K."/>
            <person name="Mozes J."/>
            <person name="Mulrain L."/>
            <person name="Munson G."/>
            <person name="Naylor J."/>
            <person name="Newes C."/>
            <person name="Nguyen C."/>
            <person name="Nguyen N."/>
            <person name="Nguyen T."/>
            <person name="Nicol R."/>
            <person name="Nielsen C."/>
            <person name="Nizzari M."/>
            <person name="Norbu C."/>
            <person name="Norbu N."/>
            <person name="O'donnell P."/>
            <person name="Okoawo O."/>
            <person name="O'leary S."/>
            <person name="Omotosho B."/>
            <person name="O'neill K."/>
            <person name="Osman S."/>
            <person name="Parker S."/>
            <person name="Perrin D."/>
            <person name="Phunkhang P."/>
            <person name="Piqani B."/>
            <person name="Purcell S."/>
            <person name="Rachupka T."/>
            <person name="Ramasamy U."/>
            <person name="Rameau R."/>
            <person name="Ray V."/>
            <person name="Raymond C."/>
            <person name="Retta R."/>
            <person name="Richardson S."/>
            <person name="Rise C."/>
            <person name="Rodriguez J."/>
            <person name="Rogers J."/>
            <person name="Rogov P."/>
            <person name="Rutman M."/>
            <person name="Schupbach R."/>
            <person name="Seaman C."/>
            <person name="Settipalli S."/>
            <person name="Sharpe T."/>
            <person name="Sheridan J."/>
            <person name="Sherpa N."/>
            <person name="Shi J."/>
            <person name="Smirnov S."/>
            <person name="Smith C."/>
            <person name="Sougnez C."/>
            <person name="Spencer B."/>
            <person name="Stalker J."/>
            <person name="Stange-thomann N."/>
            <person name="Stavropoulos S."/>
            <person name="Stetson K."/>
            <person name="Stone C."/>
            <person name="Stone S."/>
            <person name="Stubbs M."/>
            <person name="Talamas J."/>
            <person name="Tchuinga P."/>
            <person name="Tenzing P."/>
            <person name="Tesfaye S."/>
            <person name="Theodore J."/>
            <person name="Thoulutsang Y."/>
            <person name="Topham K."/>
            <person name="Towey S."/>
            <person name="Tsamla T."/>
            <person name="Tsomo N."/>
            <person name="Vallee D."/>
            <person name="Vassiliev H."/>
            <person name="Venkataraman V."/>
            <person name="Vinson J."/>
            <person name="Vo A."/>
            <person name="Wade C."/>
            <person name="Wang S."/>
            <person name="Wangchuk T."/>
            <person name="Wangdi T."/>
            <person name="Whittaker C."/>
            <person name="Wilkinson J."/>
            <person name="Wu Y."/>
            <person name="Wyman D."/>
            <person name="Yadav S."/>
            <person name="Yang S."/>
            <person name="Yang X."/>
            <person name="Yeager S."/>
            <person name="Yee E."/>
            <person name="Young G."/>
            <person name="Zainoun J."/>
            <person name="Zembeck L."/>
            <person name="Zimmer A."/>
            <person name="Zody M."/>
            <person name="Lander E."/>
        </authorList>
    </citation>
    <scope>NUCLEOTIDE SEQUENCE [LARGE SCALE GENOMIC DNA]</scope>
</reference>
<reference evidence="2" key="3">
    <citation type="submission" date="2025-09" db="UniProtKB">
        <authorList>
            <consortium name="Ensembl"/>
        </authorList>
    </citation>
    <scope>IDENTIFICATION</scope>
</reference>
<sequence length="57" mass="6493">MSDYFENEAEESSDEDYDIPTKKAALEFDSEDEEENEKALEKEVDEEGNIAGLVDDD</sequence>
<dbReference type="Proteomes" id="UP000007875">
    <property type="component" value="Unassembled WGS sequence"/>
</dbReference>
<keyword evidence="3" id="KW-1185">Reference proteome</keyword>
<evidence type="ECO:0008006" key="4">
    <source>
        <dbReference type="Google" id="ProtNLM"/>
    </source>
</evidence>
<evidence type="ECO:0000313" key="2">
    <source>
        <dbReference type="Ensembl" id="ENSCSAVP00000000727.1"/>
    </source>
</evidence>
<feature type="compositionally biased region" description="Acidic residues" evidence="1">
    <location>
        <begin position="43"/>
        <end position="57"/>
    </location>
</feature>
<protein>
    <recommendedName>
        <fullName evidence="4">Spt6 acidic N-terminal domain-containing protein</fullName>
    </recommendedName>
</protein>
<accession>H2Y5X9</accession>